<reference evidence="2 3" key="1">
    <citation type="submission" date="2019-07" db="EMBL/GenBank/DDBJ databases">
        <title>De Novo Assembly of kiwifruit Actinidia rufa.</title>
        <authorList>
            <person name="Sugita-Konishi S."/>
            <person name="Sato K."/>
            <person name="Mori E."/>
            <person name="Abe Y."/>
            <person name="Kisaki G."/>
            <person name="Hamano K."/>
            <person name="Suezawa K."/>
            <person name="Otani M."/>
            <person name="Fukuda T."/>
            <person name="Manabe T."/>
            <person name="Gomi K."/>
            <person name="Tabuchi M."/>
            <person name="Akimitsu K."/>
            <person name="Kataoka I."/>
        </authorList>
    </citation>
    <scope>NUCLEOTIDE SEQUENCE [LARGE SCALE GENOMIC DNA]</scope>
    <source>
        <strain evidence="3">cv. Fuchu</strain>
    </source>
</reference>
<protein>
    <submittedName>
        <fullName evidence="2">Uncharacterized protein</fullName>
    </submittedName>
</protein>
<feature type="transmembrane region" description="Helical" evidence="1">
    <location>
        <begin position="6"/>
        <end position="33"/>
    </location>
</feature>
<dbReference type="EMBL" id="BJWL01000010">
    <property type="protein sequence ID" value="GFY95190.1"/>
    <property type="molecule type" value="Genomic_DNA"/>
</dbReference>
<evidence type="ECO:0000256" key="1">
    <source>
        <dbReference type="SAM" id="Phobius"/>
    </source>
</evidence>
<name>A0A7J0F904_9ERIC</name>
<organism evidence="2 3">
    <name type="scientific">Actinidia rufa</name>
    <dbReference type="NCBI Taxonomy" id="165716"/>
    <lineage>
        <taxon>Eukaryota</taxon>
        <taxon>Viridiplantae</taxon>
        <taxon>Streptophyta</taxon>
        <taxon>Embryophyta</taxon>
        <taxon>Tracheophyta</taxon>
        <taxon>Spermatophyta</taxon>
        <taxon>Magnoliopsida</taxon>
        <taxon>eudicotyledons</taxon>
        <taxon>Gunneridae</taxon>
        <taxon>Pentapetalae</taxon>
        <taxon>asterids</taxon>
        <taxon>Ericales</taxon>
        <taxon>Actinidiaceae</taxon>
        <taxon>Actinidia</taxon>
    </lineage>
</organism>
<dbReference type="Proteomes" id="UP000585474">
    <property type="component" value="Unassembled WGS sequence"/>
</dbReference>
<comment type="caution">
    <text evidence="2">The sequence shown here is derived from an EMBL/GenBank/DDBJ whole genome shotgun (WGS) entry which is preliminary data.</text>
</comment>
<feature type="transmembrane region" description="Helical" evidence="1">
    <location>
        <begin position="54"/>
        <end position="77"/>
    </location>
</feature>
<keyword evidence="1" id="KW-0812">Transmembrane</keyword>
<proteinExistence type="predicted"/>
<keyword evidence="1" id="KW-0472">Membrane</keyword>
<dbReference type="AlphaFoldDB" id="A0A7J0F904"/>
<keyword evidence="3" id="KW-1185">Reference proteome</keyword>
<evidence type="ECO:0000313" key="2">
    <source>
        <dbReference type="EMBL" id="GFY95190.1"/>
    </source>
</evidence>
<gene>
    <name evidence="2" type="ORF">Acr_10g0005750</name>
</gene>
<sequence>MGSYIVGVAQIFFLCCCLLLVNPVSVLLLLLGLNRKSLFHSAAGFQESMGSFSVVALVTIDGLAIIAVVDAVDALILRSINPSSPSSTSDVTGAMLFGDVGPFEFAISPPLSVEIQIINPSDVNGAILFGASTSDVNGAILFGDVGPSEFAIRLRLALL</sequence>
<keyword evidence="1" id="KW-1133">Transmembrane helix</keyword>
<accession>A0A7J0F904</accession>
<evidence type="ECO:0000313" key="3">
    <source>
        <dbReference type="Proteomes" id="UP000585474"/>
    </source>
</evidence>